<evidence type="ECO:0000313" key="7">
    <source>
        <dbReference type="EMBL" id="AJA36277.1"/>
    </source>
</evidence>
<sequence length="442" mass="51303">METHLYYDILYQYQGGVYPAHICLPTDVCLPMRVDCIESLYFRCVFFKNGMHYTEWSKLKFTVISREIKFKDVLKDADSDEVFTGLVVMTIPIPIVDFHFDIDSVILKLVYPQLVHREIVLRLYDIICVRPPSDRPSEASAKNIANDFYQLTSQGNKQTPDEEKRCLFFQQGPLEPPSTVRGLKAPGNEKPIQFPAHANEKMTESFLSDSWFGQKVRCKKILDFTQTYQVVVCWYELSFSREMQIENNLLSASQLKRVNAADFWDRTNRYLRDIGSRVLTHIVKTLQIHNRQFKQKFNCNFPDNFSFDRLLSFMQLGKDFWILNLTLDSCIIKAIICFLGFQNGGKSFLAQDEVWGDLIDCSKGSVIYGEKIQWILDSTNNLYSTCREKQNKSWELYVDCCALYVSEKLELDFVLPGGFAITGKFALTDGDIDFFNWRFGLS</sequence>
<keyword evidence="4" id="KW-0946">Virion</keyword>
<reference evidence="7 8" key="1">
    <citation type="journal article" date="1993" name="J. Virol.">
        <title>Identification of a lytic-phase origin of DNA replication in human herpesvirus 6B strain Z29.</title>
        <authorList>
            <person name="Dewhurst S."/>
            <person name="Dollard S.C."/>
            <person name="Pellett P.E."/>
            <person name="Dambaugh T.R."/>
        </authorList>
    </citation>
    <scope>NUCLEOTIDE SEQUENCE [LARGE SCALE GENOMIC DNA]</scope>
    <source>
        <strain evidence="7">AJ</strain>
    </source>
</reference>
<evidence type="ECO:0000256" key="6">
    <source>
        <dbReference type="ARBA" id="ARBA00023219"/>
    </source>
</evidence>
<keyword evidence="6" id="KW-0231">Viral genome packaging</keyword>
<accession>A0A0A7RM47</accession>
<name>A0A0A7RM47_9BETA</name>
<evidence type="ECO:0000256" key="3">
    <source>
        <dbReference type="ARBA" id="ARBA00022612"/>
    </source>
</evidence>
<reference evidence="7 8" key="3">
    <citation type="journal article" date="2015" name="Genome Announc.">
        <title>Complete Genome Sequence of the Human Herpesvirus 6A Strain AJ from Africa Resembles Strain GS from North America.</title>
        <authorList>
            <person name="Tweedy J."/>
            <person name="Spyrou M.A."/>
            <person name="Donaldson C.D."/>
            <person name="Depledge D."/>
            <person name="Breuer J."/>
            <person name="Gompels U.A."/>
        </authorList>
    </citation>
    <scope>NUCLEOTIDE SEQUENCE [LARGE SCALE GENOMIC DNA]</scope>
    <source>
        <strain evidence="7">AJ</strain>
    </source>
</reference>
<gene>
    <name evidence="7" type="primary">U64</name>
</gene>
<keyword evidence="2" id="KW-1048">Host nucleus</keyword>
<keyword evidence="1" id="KW-0167">Capsid protein</keyword>
<evidence type="ECO:0000256" key="2">
    <source>
        <dbReference type="ARBA" id="ARBA00022562"/>
    </source>
</evidence>
<dbReference type="EMBL" id="KP257584">
    <property type="protein sequence ID" value="AJA36277.1"/>
    <property type="molecule type" value="Genomic_DNA"/>
</dbReference>
<dbReference type="Proteomes" id="UP000142548">
    <property type="component" value="Genome"/>
</dbReference>
<dbReference type="GO" id="GO:0019028">
    <property type="term" value="C:viral capsid"/>
    <property type="evidence" value="ECO:0007669"/>
    <property type="project" value="UniProtKB-KW"/>
</dbReference>
<dbReference type="Pfam" id="PF04559">
    <property type="entry name" value="Herpes_UL17"/>
    <property type="match status" value="1"/>
</dbReference>
<evidence type="ECO:0000313" key="8">
    <source>
        <dbReference type="Proteomes" id="UP000142548"/>
    </source>
</evidence>
<dbReference type="GO" id="GO:0051276">
    <property type="term" value="P:chromosome organization"/>
    <property type="evidence" value="ECO:0007669"/>
    <property type="project" value="InterPro"/>
</dbReference>
<protein>
    <submittedName>
        <fullName evidence="7">U64 protein</fullName>
    </submittedName>
</protein>
<evidence type="ECO:0000256" key="5">
    <source>
        <dbReference type="ARBA" id="ARBA00022921"/>
    </source>
</evidence>
<dbReference type="InterPro" id="IPR007640">
    <property type="entry name" value="UL17-like"/>
</dbReference>
<keyword evidence="3" id="KW-1188">Viral release from host cell</keyword>
<proteinExistence type="inferred from homology"/>
<evidence type="ECO:0000256" key="4">
    <source>
        <dbReference type="ARBA" id="ARBA00022844"/>
    </source>
</evidence>
<dbReference type="HAMAP" id="MF_04017">
    <property type="entry name" value="HSV_CVC1"/>
    <property type="match status" value="1"/>
</dbReference>
<evidence type="ECO:0000256" key="1">
    <source>
        <dbReference type="ARBA" id="ARBA00022561"/>
    </source>
</evidence>
<organism evidence="7 8">
    <name type="scientific">Human betaherpesvirus 6A</name>
    <dbReference type="NCBI Taxonomy" id="32603"/>
    <lineage>
        <taxon>Viruses</taxon>
        <taxon>Duplodnaviria</taxon>
        <taxon>Heunggongvirae</taxon>
        <taxon>Peploviricota</taxon>
        <taxon>Herviviricetes</taxon>
        <taxon>Herpesvirales</taxon>
        <taxon>Orthoherpesviridae</taxon>
        <taxon>Betaherpesvirinae</taxon>
        <taxon>Roseolovirus</taxon>
        <taxon>Roseolovirus humanbeta6a</taxon>
    </lineage>
</organism>
<keyword evidence="5" id="KW-0426">Late protein</keyword>
<reference evidence="7 8" key="2">
    <citation type="journal article" date="2002" name="J. Virol. Methods">
        <title>Characterisation of a human herpesvirus 6 variant A 'amplicon' and replication modulation by U94-Rep 'latency gene'.</title>
        <authorList>
            <person name="Turner S."/>
            <person name="DiLuca D."/>
            <person name="Gompels U."/>
        </authorList>
    </citation>
    <scope>NUCLEOTIDE SEQUENCE [LARGE SCALE GENOMIC DNA]</scope>
    <source>
        <strain evidence="7">AJ</strain>
    </source>
</reference>